<evidence type="ECO:0000313" key="3">
    <source>
        <dbReference type="EMBL" id="MBK1618015.1"/>
    </source>
</evidence>
<name>A0A9X1B339_9GAMM</name>
<dbReference type="GO" id="GO:0043138">
    <property type="term" value="F:3'-5' DNA helicase activity"/>
    <property type="evidence" value="ECO:0007669"/>
    <property type="project" value="TreeGrafter"/>
</dbReference>
<dbReference type="RefSeq" id="WP_200240508.1">
    <property type="nucleotide sequence ID" value="NZ_NRRY01000006.1"/>
</dbReference>
<dbReference type="GO" id="GO:0000725">
    <property type="term" value="P:recombinational repair"/>
    <property type="evidence" value="ECO:0007669"/>
    <property type="project" value="TreeGrafter"/>
</dbReference>
<evidence type="ECO:0000259" key="2">
    <source>
        <dbReference type="Pfam" id="PF13538"/>
    </source>
</evidence>
<protein>
    <recommendedName>
        <fullName evidence="1">DNA 3'-5' helicase II</fullName>
    </recommendedName>
</protein>
<dbReference type="Gene3D" id="3.40.50.300">
    <property type="entry name" value="P-loop containing nucleotide triphosphate hydrolases"/>
    <property type="match status" value="2"/>
</dbReference>
<dbReference type="PANTHER" id="PTHR11070:SF2">
    <property type="entry name" value="ATP-DEPENDENT DNA HELICASE SRS2"/>
    <property type="match status" value="1"/>
</dbReference>
<dbReference type="GO" id="GO:0005524">
    <property type="term" value="F:ATP binding"/>
    <property type="evidence" value="ECO:0007669"/>
    <property type="project" value="InterPro"/>
</dbReference>
<gene>
    <name evidence="3" type="ORF">CKO42_06035</name>
</gene>
<organism evidence="3 4">
    <name type="scientific">Lamprobacter modestohalophilus</name>
    <dbReference type="NCBI Taxonomy" id="1064514"/>
    <lineage>
        <taxon>Bacteria</taxon>
        <taxon>Pseudomonadati</taxon>
        <taxon>Pseudomonadota</taxon>
        <taxon>Gammaproteobacteria</taxon>
        <taxon>Chromatiales</taxon>
        <taxon>Chromatiaceae</taxon>
        <taxon>Lamprobacter</taxon>
    </lineage>
</organism>
<dbReference type="EMBL" id="NRRY01000006">
    <property type="protein sequence ID" value="MBK1618015.1"/>
    <property type="molecule type" value="Genomic_DNA"/>
</dbReference>
<dbReference type="PANTHER" id="PTHR11070">
    <property type="entry name" value="UVRD / RECB / PCRA DNA HELICASE FAMILY MEMBER"/>
    <property type="match status" value="1"/>
</dbReference>
<dbReference type="GO" id="GO:0003677">
    <property type="term" value="F:DNA binding"/>
    <property type="evidence" value="ECO:0007669"/>
    <property type="project" value="InterPro"/>
</dbReference>
<feature type="domain" description="UvrD-like helicase C-terminal" evidence="2">
    <location>
        <begin position="336"/>
        <end position="391"/>
    </location>
</feature>
<dbReference type="AlphaFoldDB" id="A0A9X1B339"/>
<proteinExistence type="predicted"/>
<comment type="caution">
    <text evidence="3">The sequence shown here is derived from an EMBL/GenBank/DDBJ whole genome shotgun (WGS) entry which is preliminary data.</text>
</comment>
<accession>A0A9X1B339</accession>
<dbReference type="Pfam" id="PF13538">
    <property type="entry name" value="UvrD_C_2"/>
    <property type="match status" value="1"/>
</dbReference>
<evidence type="ECO:0000256" key="1">
    <source>
        <dbReference type="ARBA" id="ARBA00034923"/>
    </source>
</evidence>
<keyword evidence="4" id="KW-1185">Reference proteome</keyword>
<reference evidence="3 4" key="1">
    <citation type="journal article" date="2020" name="Microorganisms">
        <title>Osmotic Adaptation and Compatible Solute Biosynthesis of Phototrophic Bacteria as Revealed from Genome Analyses.</title>
        <authorList>
            <person name="Imhoff J.F."/>
            <person name="Rahn T."/>
            <person name="Kunzel S."/>
            <person name="Keller A."/>
            <person name="Neulinger S.C."/>
        </authorList>
    </citation>
    <scope>NUCLEOTIDE SEQUENCE [LARGE SCALE GENOMIC DNA]</scope>
    <source>
        <strain evidence="3 4">DSM 25653</strain>
    </source>
</reference>
<dbReference type="InterPro" id="IPR027417">
    <property type="entry name" value="P-loop_NTPase"/>
</dbReference>
<dbReference type="InterPro" id="IPR027785">
    <property type="entry name" value="UvrD-like_helicase_C"/>
</dbReference>
<evidence type="ECO:0000313" key="4">
    <source>
        <dbReference type="Proteomes" id="UP001138768"/>
    </source>
</evidence>
<sequence length="415" mass="47162">MAARNWTLPDIQNLSKEQERARLLPREGCHLIVGGPGTGKSVLALLRTRRHHRERGAQDYVFLVYNRLLLEASRELVGGAVNAHPWISWFRAMFKRALAKQASSQQASSQQARSKPALSGFYAQVAGQGYRLDWTAIHDAIASAVELPAPLTPFVIIDEGQDMPRDFYQALAQLGFEHVYVVADQNQQITDECSTLSEIATALDIDARDRIELTENYRNCDRIARLALAFCVEDLASPCVKLPSARPCARAPILVDYGAGCRWSAEQLIMRMLKLADRDPAKLIGIITPNNQRREYWFQALRQPRHDLHLDHRPPRVLTYASGLEDGDHRFSEGGLFVINAQSAKGLEFDIVFLADIHEYPCQLENKAWMDDLRRRFYVMVSRAREQVILLRQAGQECPIEAILPNDPDILRRWR</sequence>
<dbReference type="InterPro" id="IPR000212">
    <property type="entry name" value="DNA_helicase_UvrD/REP"/>
</dbReference>
<dbReference type="Proteomes" id="UP001138768">
    <property type="component" value="Unassembled WGS sequence"/>
</dbReference>
<dbReference type="SUPFAM" id="SSF52540">
    <property type="entry name" value="P-loop containing nucleoside triphosphate hydrolases"/>
    <property type="match status" value="1"/>
</dbReference>